<evidence type="ECO:0000313" key="2">
    <source>
        <dbReference type="Proteomes" id="UP000603453"/>
    </source>
</evidence>
<dbReference type="AlphaFoldDB" id="A0A8H7RLD2"/>
<proteinExistence type="predicted"/>
<organism evidence="1 2">
    <name type="scientific">Mucor saturninus</name>
    <dbReference type="NCBI Taxonomy" id="64648"/>
    <lineage>
        <taxon>Eukaryota</taxon>
        <taxon>Fungi</taxon>
        <taxon>Fungi incertae sedis</taxon>
        <taxon>Mucoromycota</taxon>
        <taxon>Mucoromycotina</taxon>
        <taxon>Mucoromycetes</taxon>
        <taxon>Mucorales</taxon>
        <taxon>Mucorineae</taxon>
        <taxon>Mucoraceae</taxon>
        <taxon>Mucor</taxon>
    </lineage>
</organism>
<accession>A0A8H7RLD2</accession>
<sequence>MADPLHDIPGYRRIRGINWSTGEDVQLCESWSATCEKTFAGNDQRSREFWNAVEEDFNENYVKNYKLPIIDRAYGSHKSRFGVIRKSVNKFCKFYHTCLYDPSTGEKNLTDAVCHIIQKRDYSTYV</sequence>
<dbReference type="PANTHER" id="PTHR45125">
    <property type="entry name" value="F21J9.4-RELATED"/>
    <property type="match status" value="1"/>
</dbReference>
<evidence type="ECO:0000313" key="1">
    <source>
        <dbReference type="EMBL" id="KAG2212673.1"/>
    </source>
</evidence>
<dbReference type="Proteomes" id="UP000603453">
    <property type="component" value="Unassembled WGS sequence"/>
</dbReference>
<protein>
    <submittedName>
        <fullName evidence="1">Uncharacterized protein</fullName>
    </submittedName>
</protein>
<keyword evidence="2" id="KW-1185">Reference proteome</keyword>
<reference evidence="1" key="1">
    <citation type="submission" date="2020-12" db="EMBL/GenBank/DDBJ databases">
        <title>Metabolic potential, ecology and presence of endohyphal bacteria is reflected in genomic diversity of Mucoromycotina.</title>
        <authorList>
            <person name="Muszewska A."/>
            <person name="Okrasinska A."/>
            <person name="Steczkiewicz K."/>
            <person name="Drgas O."/>
            <person name="Orlowska M."/>
            <person name="Perlinska-Lenart U."/>
            <person name="Aleksandrzak-Piekarczyk T."/>
            <person name="Szatraj K."/>
            <person name="Zielenkiewicz U."/>
            <person name="Pilsyk S."/>
            <person name="Malc E."/>
            <person name="Mieczkowski P."/>
            <person name="Kruszewska J.S."/>
            <person name="Biernat P."/>
            <person name="Pawlowska J."/>
        </authorList>
    </citation>
    <scope>NUCLEOTIDE SEQUENCE</scope>
    <source>
        <strain evidence="1">WA0000017839</strain>
    </source>
</reference>
<dbReference type="PANTHER" id="PTHR45125:SF3">
    <property type="entry name" value="NO-APICAL-MERISTEM-ASSOCIATED CARBOXY-TERMINAL DOMAIN PROTEIN"/>
    <property type="match status" value="1"/>
</dbReference>
<name>A0A8H7RLD2_9FUNG</name>
<dbReference type="EMBL" id="JAEPRD010000005">
    <property type="protein sequence ID" value="KAG2212673.1"/>
    <property type="molecule type" value="Genomic_DNA"/>
</dbReference>
<comment type="caution">
    <text evidence="1">The sequence shown here is derived from an EMBL/GenBank/DDBJ whole genome shotgun (WGS) entry which is preliminary data.</text>
</comment>
<gene>
    <name evidence="1" type="ORF">INT47_000650</name>
</gene>